<keyword evidence="2" id="KW-0479">Metal-binding</keyword>
<organism evidence="6 7">
    <name type="scientific">Phytoactinopolyspora alkaliphila</name>
    <dbReference type="NCBI Taxonomy" id="1783498"/>
    <lineage>
        <taxon>Bacteria</taxon>
        <taxon>Bacillati</taxon>
        <taxon>Actinomycetota</taxon>
        <taxon>Actinomycetes</taxon>
        <taxon>Jiangellales</taxon>
        <taxon>Jiangellaceae</taxon>
        <taxon>Phytoactinopolyspora</taxon>
    </lineage>
</organism>
<proteinExistence type="predicted"/>
<evidence type="ECO:0000256" key="1">
    <source>
        <dbReference type="ARBA" id="ARBA00001947"/>
    </source>
</evidence>
<dbReference type="GO" id="GO:0016811">
    <property type="term" value="F:hydrolase activity, acting on carbon-nitrogen (but not peptide) bonds, in linear amides"/>
    <property type="evidence" value="ECO:0007669"/>
    <property type="project" value="InterPro"/>
</dbReference>
<dbReference type="InterPro" id="IPR043795">
    <property type="entry name" value="N-alpha-Ac-DABA-like"/>
</dbReference>
<dbReference type="RefSeq" id="WP_163816780.1">
    <property type="nucleotide sequence ID" value="NZ_JAAGOB010000002.1"/>
</dbReference>
<dbReference type="InterPro" id="IPR053138">
    <property type="entry name" value="N-alpha-Ac-DABA_deacetylase"/>
</dbReference>
<dbReference type="Proteomes" id="UP000469185">
    <property type="component" value="Unassembled WGS sequence"/>
</dbReference>
<keyword evidence="4" id="KW-0862">Zinc</keyword>
<reference evidence="6 7" key="1">
    <citation type="submission" date="2020-02" db="EMBL/GenBank/DDBJ databases">
        <authorList>
            <person name="Li X.-J."/>
            <person name="Feng X.-M."/>
        </authorList>
    </citation>
    <scope>NUCLEOTIDE SEQUENCE [LARGE SCALE GENOMIC DNA]</scope>
    <source>
        <strain evidence="6 7">CGMCC 4.7225</strain>
    </source>
</reference>
<sequence>MDSTETQHRPLPGAVALATVTGRHPGPTLAVLGGVHGDEDEGVLAVLRLLREVRSIPLTGTIRAVAPANAAAWAAQSRTSPLDNGNLARSFPGSADDGPTSAAAAAITEHVITGSTALIDLHSAGVRYRMPLMSGYSEQTEAHDESRRLAMAFGAPVIWRHPRPALGRSLSVAADQGIPAIYAECSGGGSIRAGDLDAYVTGVMNVMAELGMVPPEYRRPAAEPRWVHGDGDLDYGAAAAQPGLFVSSVRAGDVVDQGSEIGRLYSFDGDLLQRVDAPGTGMVMFLRRQARTAEMDVLFVLAQLDDSMAAS</sequence>
<dbReference type="EMBL" id="JAAGOB010000002">
    <property type="protein sequence ID" value="NED94758.1"/>
    <property type="molecule type" value="Genomic_DNA"/>
</dbReference>
<keyword evidence="7" id="KW-1185">Reference proteome</keyword>
<evidence type="ECO:0000313" key="6">
    <source>
        <dbReference type="EMBL" id="NED94758.1"/>
    </source>
</evidence>
<comment type="cofactor">
    <cofactor evidence="1">
        <name>Zn(2+)</name>
        <dbReference type="ChEBI" id="CHEBI:29105"/>
    </cofactor>
</comment>
<accession>A0A6N9YIM8</accession>
<evidence type="ECO:0000256" key="2">
    <source>
        <dbReference type="ARBA" id="ARBA00022723"/>
    </source>
</evidence>
<evidence type="ECO:0000313" key="7">
    <source>
        <dbReference type="Proteomes" id="UP000469185"/>
    </source>
</evidence>
<evidence type="ECO:0000256" key="3">
    <source>
        <dbReference type="ARBA" id="ARBA00022801"/>
    </source>
</evidence>
<gene>
    <name evidence="6" type="ORF">G1H11_05480</name>
</gene>
<keyword evidence="3" id="KW-0378">Hydrolase</keyword>
<dbReference type="GO" id="GO:0046872">
    <property type="term" value="F:metal ion binding"/>
    <property type="evidence" value="ECO:0007669"/>
    <property type="project" value="UniProtKB-KW"/>
</dbReference>
<dbReference type="SUPFAM" id="SSF53187">
    <property type="entry name" value="Zn-dependent exopeptidases"/>
    <property type="match status" value="1"/>
</dbReference>
<comment type="caution">
    <text evidence="6">The sequence shown here is derived from an EMBL/GenBank/DDBJ whole genome shotgun (WGS) entry which is preliminary data.</text>
</comment>
<dbReference type="PANTHER" id="PTHR37326:SF1">
    <property type="entry name" value="BLL3975 PROTEIN"/>
    <property type="match status" value="1"/>
</dbReference>
<dbReference type="CDD" id="cd06230">
    <property type="entry name" value="M14_ASTE_ASPA_like"/>
    <property type="match status" value="1"/>
</dbReference>
<dbReference type="GO" id="GO:0016788">
    <property type="term" value="F:hydrolase activity, acting on ester bonds"/>
    <property type="evidence" value="ECO:0007669"/>
    <property type="project" value="InterPro"/>
</dbReference>
<evidence type="ECO:0000259" key="5">
    <source>
        <dbReference type="Pfam" id="PF24827"/>
    </source>
</evidence>
<dbReference type="PANTHER" id="PTHR37326">
    <property type="entry name" value="BLL3975 PROTEIN"/>
    <property type="match status" value="1"/>
</dbReference>
<dbReference type="Pfam" id="PF24827">
    <property type="entry name" value="AstE_AspA_cat"/>
    <property type="match status" value="1"/>
</dbReference>
<name>A0A6N9YIM8_9ACTN</name>
<dbReference type="AlphaFoldDB" id="A0A6N9YIM8"/>
<dbReference type="PIRSF" id="PIRSF039012">
    <property type="entry name" value="ASP"/>
    <property type="match status" value="1"/>
</dbReference>
<dbReference type="InterPro" id="IPR055438">
    <property type="entry name" value="AstE_AspA_cat"/>
</dbReference>
<feature type="domain" description="Succinylglutamate desuccinylase/Aspartoacylase catalytic" evidence="5">
    <location>
        <begin position="25"/>
        <end position="209"/>
    </location>
</feature>
<dbReference type="Gene3D" id="3.40.630.10">
    <property type="entry name" value="Zn peptidases"/>
    <property type="match status" value="1"/>
</dbReference>
<protein>
    <recommendedName>
        <fullName evidence="5">Succinylglutamate desuccinylase/Aspartoacylase catalytic domain-containing protein</fullName>
    </recommendedName>
</protein>
<evidence type="ECO:0000256" key="4">
    <source>
        <dbReference type="ARBA" id="ARBA00022833"/>
    </source>
</evidence>